<reference evidence="4 5" key="1">
    <citation type="submission" date="2016-04" db="EMBL/GenBank/DDBJ databases">
        <title>Complete Genome Sequence of Halotalea alkalilenta IHB B 13600.</title>
        <authorList>
            <person name="Swarnkar M.K."/>
            <person name="Sharma A."/>
            <person name="Kaushal K."/>
            <person name="Soni R."/>
            <person name="Rana S."/>
            <person name="Singh A.K."/>
            <person name="Gulati A."/>
        </authorList>
    </citation>
    <scope>NUCLEOTIDE SEQUENCE [LARGE SCALE GENOMIC DNA]</scope>
    <source>
        <strain evidence="4 5">IHB B 13600</strain>
    </source>
</reference>
<keyword evidence="5" id="KW-1185">Reference proteome</keyword>
<dbReference type="PRINTS" id="PR01270">
    <property type="entry name" value="HDASUPER"/>
</dbReference>
<dbReference type="InterPro" id="IPR023696">
    <property type="entry name" value="Ureohydrolase_dom_sf"/>
</dbReference>
<dbReference type="Gene3D" id="3.40.800.20">
    <property type="entry name" value="Histone deacetylase domain"/>
    <property type="match status" value="1"/>
</dbReference>
<dbReference type="KEGG" id="haa:A5892_12165"/>
<dbReference type="SUPFAM" id="SSF52768">
    <property type="entry name" value="Arginase/deacetylase"/>
    <property type="match status" value="1"/>
</dbReference>
<dbReference type="InterPro" id="IPR000286">
    <property type="entry name" value="HDACs"/>
</dbReference>
<evidence type="ECO:0000313" key="5">
    <source>
        <dbReference type="Proteomes" id="UP000077875"/>
    </source>
</evidence>
<dbReference type="PANTHER" id="PTHR10625:SF10">
    <property type="entry name" value="HISTONE DEACETYLASE HDAC1"/>
    <property type="match status" value="1"/>
</dbReference>
<feature type="region of interest" description="Disordered" evidence="2">
    <location>
        <begin position="1"/>
        <end position="20"/>
    </location>
</feature>
<feature type="domain" description="Histone deacetylase" evidence="3">
    <location>
        <begin position="18"/>
        <end position="305"/>
    </location>
</feature>
<dbReference type="STRING" id="376489.A5892_12165"/>
<evidence type="ECO:0000313" key="4">
    <source>
        <dbReference type="EMBL" id="ANF58127.1"/>
    </source>
</evidence>
<comment type="similarity">
    <text evidence="1">Belongs to the histone deacetylase family.</text>
</comment>
<dbReference type="AlphaFoldDB" id="A0A172YG03"/>
<dbReference type="Proteomes" id="UP000077875">
    <property type="component" value="Chromosome"/>
</dbReference>
<dbReference type="InterPro" id="IPR023801">
    <property type="entry name" value="His_deacetylse_dom"/>
</dbReference>
<dbReference type="CDD" id="cd11599">
    <property type="entry name" value="HDAC_classII_2"/>
    <property type="match status" value="1"/>
</dbReference>
<evidence type="ECO:0000259" key="3">
    <source>
        <dbReference type="Pfam" id="PF00850"/>
    </source>
</evidence>
<dbReference type="EMBL" id="CP015243">
    <property type="protein sequence ID" value="ANF58127.1"/>
    <property type="molecule type" value="Genomic_DNA"/>
</dbReference>
<organism evidence="4 5">
    <name type="scientific">Halotalea alkalilenta</name>
    <dbReference type="NCBI Taxonomy" id="376489"/>
    <lineage>
        <taxon>Bacteria</taxon>
        <taxon>Pseudomonadati</taxon>
        <taxon>Pseudomonadota</taxon>
        <taxon>Gammaproteobacteria</taxon>
        <taxon>Oceanospirillales</taxon>
        <taxon>Halomonadaceae</taxon>
        <taxon>Halotalea</taxon>
    </lineage>
</organism>
<sequence>MITALISHPAFHHHNDQHPENPLRLKALETRLAARGLNRQLHQFDARPATDEQLLAVHAEHYLARLQRLANRADAEHRALEAAPDTPIDAARLTAARLAAGGVARAVDLVMREQCDNAFCAIRPPGHHAERDSAMGFCLYNNVAVGIAQARLRYGVERIALIDFDLHQCNGSIDIFADDPGVLICSSFQRDLFPWRYQREAPANVVNAALAPGEGAERLRELIDHDWLPRLEAHRPQLVFLSAGFDAHREDPLGELCFEDADFVELTHFALGVAERHAQRRLVSVLEGGYAPKTLSRCVALHLDALAGLGVRETPSELPG</sequence>
<name>A0A172YG03_9GAMM</name>
<evidence type="ECO:0000256" key="2">
    <source>
        <dbReference type="SAM" id="MobiDB-lite"/>
    </source>
</evidence>
<protein>
    <submittedName>
        <fullName evidence="4">Deacetylase</fullName>
    </submittedName>
</protein>
<dbReference type="PANTHER" id="PTHR10625">
    <property type="entry name" value="HISTONE DEACETYLASE HDAC1-RELATED"/>
    <property type="match status" value="1"/>
</dbReference>
<dbReference type="Pfam" id="PF00850">
    <property type="entry name" value="Hist_deacetyl"/>
    <property type="match status" value="1"/>
</dbReference>
<evidence type="ECO:0000256" key="1">
    <source>
        <dbReference type="ARBA" id="ARBA00005947"/>
    </source>
</evidence>
<dbReference type="GO" id="GO:0004407">
    <property type="term" value="F:histone deacetylase activity"/>
    <property type="evidence" value="ECO:0007669"/>
    <property type="project" value="TreeGrafter"/>
</dbReference>
<dbReference type="InterPro" id="IPR037138">
    <property type="entry name" value="His_deacetylse_dom_sf"/>
</dbReference>
<dbReference type="GO" id="GO:0040029">
    <property type="term" value="P:epigenetic regulation of gene expression"/>
    <property type="evidence" value="ECO:0007669"/>
    <property type="project" value="TreeGrafter"/>
</dbReference>
<gene>
    <name evidence="4" type="ORF">A5892_12165</name>
</gene>
<proteinExistence type="inferred from homology"/>
<dbReference type="RefSeq" id="WP_064123030.1">
    <property type="nucleotide sequence ID" value="NZ_CP015243.1"/>
</dbReference>
<accession>A0A172YG03</accession>